<evidence type="ECO:0000256" key="4">
    <source>
        <dbReference type="ARBA" id="ARBA00022741"/>
    </source>
</evidence>
<keyword evidence="7" id="KW-0289">Folate biosynthesis</keyword>
<keyword evidence="3" id="KW-0808">Transferase</keyword>
<dbReference type="AlphaFoldDB" id="A0A6J6W157"/>
<keyword evidence="5" id="KW-0418">Kinase</keyword>
<dbReference type="SUPFAM" id="SSF55083">
    <property type="entry name" value="6-hydroxymethyl-7,8-dihydropterin pyrophosphokinase, HPPK"/>
    <property type="match status" value="1"/>
</dbReference>
<dbReference type="EMBL" id="CAFAAB010000023">
    <property type="protein sequence ID" value="CAB4778140.1"/>
    <property type="molecule type" value="Genomic_DNA"/>
</dbReference>
<dbReference type="NCBIfam" id="TIGR01498">
    <property type="entry name" value="folK"/>
    <property type="match status" value="1"/>
</dbReference>
<evidence type="ECO:0000256" key="6">
    <source>
        <dbReference type="ARBA" id="ARBA00022840"/>
    </source>
</evidence>
<organism evidence="9">
    <name type="scientific">freshwater metagenome</name>
    <dbReference type="NCBI Taxonomy" id="449393"/>
    <lineage>
        <taxon>unclassified sequences</taxon>
        <taxon>metagenomes</taxon>
        <taxon>ecological metagenomes</taxon>
    </lineage>
</organism>
<dbReference type="GO" id="GO:0016301">
    <property type="term" value="F:kinase activity"/>
    <property type="evidence" value="ECO:0007669"/>
    <property type="project" value="UniProtKB-KW"/>
</dbReference>
<dbReference type="Gene3D" id="3.30.70.560">
    <property type="entry name" value="7,8-Dihydro-6-hydroxymethylpterin-pyrophosphokinase HPPK"/>
    <property type="match status" value="1"/>
</dbReference>
<reference evidence="9" key="1">
    <citation type="submission" date="2020-05" db="EMBL/GenBank/DDBJ databases">
        <authorList>
            <person name="Chiriac C."/>
            <person name="Salcher M."/>
            <person name="Ghai R."/>
            <person name="Kavagutti S V."/>
        </authorList>
    </citation>
    <scope>NUCLEOTIDE SEQUENCE</scope>
</reference>
<dbReference type="PANTHER" id="PTHR43071:SF1">
    <property type="entry name" value="2-AMINO-4-HYDROXY-6-HYDROXYMETHYLDIHYDROPTERIDINE PYROPHOSPHOKINASE"/>
    <property type="match status" value="1"/>
</dbReference>
<dbReference type="Pfam" id="PF01288">
    <property type="entry name" value="HPPK"/>
    <property type="match status" value="1"/>
</dbReference>
<protein>
    <recommendedName>
        <fullName evidence="2">2-amino-4-hydroxy-6-hydroxymethyldihydropteridine diphosphokinase</fullName>
        <ecNumber evidence="2">2.7.6.3</ecNumber>
    </recommendedName>
</protein>
<dbReference type="UniPathway" id="UPA00077">
    <property type="reaction ID" value="UER00155"/>
</dbReference>
<name>A0A6J6W157_9ZZZZ</name>
<dbReference type="PANTHER" id="PTHR43071">
    <property type="entry name" value="2-AMINO-4-HYDROXY-6-HYDROXYMETHYLDIHYDROPTERIDINE PYROPHOSPHOKINASE"/>
    <property type="match status" value="1"/>
</dbReference>
<sequence length="155" mass="17176">MARAFLSLGSNIGDRGRHLYDALDTVRGNDAMKISNVYATEPVGGVAQDDFWNIVVELETTATPRELLERACQAETIAERVRDVRWGPRTLDVDVLLVGELTSDDPEILVPHPRMWERRFVLAPLRELAPELVPEAIYQAASGGVEPLGTLDALR</sequence>
<proteinExistence type="predicted"/>
<dbReference type="InterPro" id="IPR035907">
    <property type="entry name" value="Hppk_sf"/>
</dbReference>
<dbReference type="InterPro" id="IPR000550">
    <property type="entry name" value="Hppk"/>
</dbReference>
<dbReference type="GO" id="GO:0005524">
    <property type="term" value="F:ATP binding"/>
    <property type="evidence" value="ECO:0007669"/>
    <property type="project" value="UniProtKB-KW"/>
</dbReference>
<keyword evidence="6" id="KW-0067">ATP-binding</keyword>
<dbReference type="PROSITE" id="PS00794">
    <property type="entry name" value="HPPK"/>
    <property type="match status" value="1"/>
</dbReference>
<evidence type="ECO:0000256" key="3">
    <source>
        <dbReference type="ARBA" id="ARBA00022679"/>
    </source>
</evidence>
<gene>
    <name evidence="9" type="ORF">UFOPK2958_00336</name>
</gene>
<comment type="pathway">
    <text evidence="1">Cofactor biosynthesis; tetrahydrofolate biosynthesis; 2-amino-4-hydroxy-6-hydroxymethyl-7,8-dihydropteridine diphosphate from 7,8-dihydroneopterin triphosphate: step 4/4.</text>
</comment>
<dbReference type="EC" id="2.7.6.3" evidence="2"/>
<evidence type="ECO:0000259" key="8">
    <source>
        <dbReference type="PROSITE" id="PS00794"/>
    </source>
</evidence>
<feature type="domain" description="7,8-dihydro-6-hydroxymethylpterin-pyrophosphokinase" evidence="8">
    <location>
        <begin position="85"/>
        <end position="96"/>
    </location>
</feature>
<accession>A0A6J6W157</accession>
<evidence type="ECO:0000256" key="2">
    <source>
        <dbReference type="ARBA" id="ARBA00013253"/>
    </source>
</evidence>
<evidence type="ECO:0000256" key="5">
    <source>
        <dbReference type="ARBA" id="ARBA00022777"/>
    </source>
</evidence>
<evidence type="ECO:0000256" key="7">
    <source>
        <dbReference type="ARBA" id="ARBA00022909"/>
    </source>
</evidence>
<dbReference type="GO" id="GO:0046654">
    <property type="term" value="P:tetrahydrofolate biosynthetic process"/>
    <property type="evidence" value="ECO:0007669"/>
    <property type="project" value="UniProtKB-UniPathway"/>
</dbReference>
<dbReference type="GO" id="GO:0046656">
    <property type="term" value="P:folic acid biosynthetic process"/>
    <property type="evidence" value="ECO:0007669"/>
    <property type="project" value="UniProtKB-KW"/>
</dbReference>
<evidence type="ECO:0000256" key="1">
    <source>
        <dbReference type="ARBA" id="ARBA00005051"/>
    </source>
</evidence>
<evidence type="ECO:0000313" key="9">
    <source>
        <dbReference type="EMBL" id="CAB4778140.1"/>
    </source>
</evidence>
<dbReference type="GO" id="GO:0003848">
    <property type="term" value="F:2-amino-4-hydroxy-6-hydroxymethyldihydropteridine diphosphokinase activity"/>
    <property type="evidence" value="ECO:0007669"/>
    <property type="project" value="UniProtKB-EC"/>
</dbReference>
<keyword evidence="4" id="KW-0547">Nucleotide-binding</keyword>
<dbReference type="CDD" id="cd00483">
    <property type="entry name" value="HPPK"/>
    <property type="match status" value="1"/>
</dbReference>